<dbReference type="AlphaFoldDB" id="A0A0G1RHQ9"/>
<protein>
    <submittedName>
        <fullName evidence="1">Uncharacterized protein</fullName>
    </submittedName>
</protein>
<organism evidence="1 2">
    <name type="scientific">Candidatus Amesbacteria bacterium GW2011_GWA2_47_11b</name>
    <dbReference type="NCBI Taxonomy" id="1618358"/>
    <lineage>
        <taxon>Bacteria</taxon>
        <taxon>Candidatus Amesiibacteriota</taxon>
    </lineage>
</organism>
<name>A0A0G1RHQ9_9BACT</name>
<gene>
    <name evidence="1" type="ORF">UX80_C0033G0009</name>
</gene>
<comment type="caution">
    <text evidence="1">The sequence shown here is derived from an EMBL/GenBank/DDBJ whole genome shotgun (WGS) entry which is preliminary data.</text>
</comment>
<accession>A0A0G1RHQ9</accession>
<dbReference type="STRING" id="1618358.UX80_C0033G0009"/>
<evidence type="ECO:0000313" key="1">
    <source>
        <dbReference type="EMBL" id="KKU56671.1"/>
    </source>
</evidence>
<evidence type="ECO:0000313" key="2">
    <source>
        <dbReference type="Proteomes" id="UP000034307"/>
    </source>
</evidence>
<dbReference type="EMBL" id="LCNO01000033">
    <property type="protein sequence ID" value="KKU56671.1"/>
    <property type="molecule type" value="Genomic_DNA"/>
</dbReference>
<sequence length="90" mass="10730">MDYITTTQLRTKSPRLIEALLAGRSIDLIHRSRMVGEIRPKRQDPKIMTKKSIRELMVLAKKMNLPKLSYKEREKRYREHLMKKYGKSLS</sequence>
<proteinExistence type="predicted"/>
<dbReference type="Proteomes" id="UP000034307">
    <property type="component" value="Unassembled WGS sequence"/>
</dbReference>
<reference evidence="1 2" key="1">
    <citation type="journal article" date="2015" name="Nature">
        <title>rRNA introns, odd ribosomes, and small enigmatic genomes across a large radiation of phyla.</title>
        <authorList>
            <person name="Brown C.T."/>
            <person name="Hug L.A."/>
            <person name="Thomas B.C."/>
            <person name="Sharon I."/>
            <person name="Castelle C.J."/>
            <person name="Singh A."/>
            <person name="Wilkins M.J."/>
            <person name="Williams K.H."/>
            <person name="Banfield J.F."/>
        </authorList>
    </citation>
    <scope>NUCLEOTIDE SEQUENCE [LARGE SCALE GENOMIC DNA]</scope>
</reference>